<evidence type="ECO:0000313" key="3">
    <source>
        <dbReference type="EMBL" id="AQQ80025.1"/>
    </source>
</evidence>
<dbReference type="Proteomes" id="UP000203066">
    <property type="component" value="Segment"/>
</dbReference>
<feature type="domain" description="RING-type" evidence="2">
    <location>
        <begin position="128"/>
        <end position="173"/>
    </location>
</feature>
<reference evidence="3 4" key="1">
    <citation type="journal article" date="2016" name="Genome Biol. Evol.">
        <title>Genome Sequencing of the Behavior Manipulating Virus LbFV Reveals a Possible New Virus Family.</title>
        <authorList>
            <person name="Lepetit D."/>
            <person name="Gillet B."/>
            <person name="Hughes S."/>
            <person name="Kraaijeveld K."/>
            <person name="Varaldi J."/>
        </authorList>
    </citation>
    <scope>NUCLEOTIDE SEQUENCE [LARGE SCALE GENOMIC DNA]</scope>
    <source>
        <strain evidence="3">Valence Gotheron</strain>
    </source>
</reference>
<dbReference type="Gene3D" id="3.30.40.10">
    <property type="entry name" value="Zinc/RING finger domain, C3HC4 (zinc finger)"/>
    <property type="match status" value="1"/>
</dbReference>
<name>A0A1S5YDG2_9VIRU</name>
<dbReference type="EMBL" id="KY009685">
    <property type="protein sequence ID" value="AQQ80025.1"/>
    <property type="molecule type" value="Genomic_DNA"/>
</dbReference>
<protein>
    <recommendedName>
        <fullName evidence="2">RING-type domain-containing protein</fullName>
    </recommendedName>
</protein>
<evidence type="ECO:0000256" key="1">
    <source>
        <dbReference type="PROSITE-ProRule" id="PRU00175"/>
    </source>
</evidence>
<keyword evidence="1" id="KW-0863">Zinc-finger</keyword>
<keyword evidence="1" id="KW-0862">Zinc</keyword>
<accession>A0A1S5YDG2</accession>
<dbReference type="KEGG" id="vg:31050582"/>
<keyword evidence="4" id="KW-1185">Reference proteome</keyword>
<evidence type="ECO:0000259" key="2">
    <source>
        <dbReference type="PROSITE" id="PS50089"/>
    </source>
</evidence>
<dbReference type="PROSITE" id="PS50089">
    <property type="entry name" value="ZF_RING_2"/>
    <property type="match status" value="1"/>
</dbReference>
<dbReference type="RefSeq" id="YP_009345709.1">
    <property type="nucleotide sequence ID" value="NC_033778.1"/>
</dbReference>
<gene>
    <name evidence="3" type="ORF">LbFV_ORF105</name>
</gene>
<keyword evidence="1" id="KW-0479">Metal-binding</keyword>
<dbReference type="SUPFAM" id="SSF57850">
    <property type="entry name" value="RING/U-box"/>
    <property type="match status" value="1"/>
</dbReference>
<dbReference type="GeneID" id="31050582"/>
<dbReference type="GO" id="GO:0008270">
    <property type="term" value="F:zinc ion binding"/>
    <property type="evidence" value="ECO:0007669"/>
    <property type="project" value="UniProtKB-KW"/>
</dbReference>
<dbReference type="InterPro" id="IPR013083">
    <property type="entry name" value="Znf_RING/FYVE/PHD"/>
</dbReference>
<organism evidence="3 4">
    <name type="scientific">Leptopilina boulardi filamentous virus</name>
    <dbReference type="NCBI Taxonomy" id="552509"/>
    <lineage>
        <taxon>Viruses</taxon>
        <taxon>Viruses incertae sedis</taxon>
        <taxon>Naldaviricetes</taxon>
        <taxon>Lefavirales</taxon>
        <taxon>Filamentoviridae</taxon>
        <taxon>Alphafilamentovirus</taxon>
        <taxon>Alphafilamentovirus leboulardi</taxon>
    </lineage>
</organism>
<sequence length="248" mass="29272">MGNGIKTPSLNVSSNDFTYKRKNKKNISLNLLNEILLNSLNIHENRKKDLCFVKKKYLINFTDEENYINSQIYHIILMKKLLSYIYIEDGVVNFNFKPTNIDCNNFESNLVKLSESAWCFRDDNDIICNICKLKFLSINFVRFNNCKHTCCQGCFYNIIVTSKKFRINCHICREFIESISIISNNNNDNNDKSTSDIDINELKTITLCITSEKSKSEILSFMKNKCFNLNEHCKYFLHYFFFFDIFLK</sequence>
<dbReference type="InterPro" id="IPR001841">
    <property type="entry name" value="Znf_RING"/>
</dbReference>
<proteinExistence type="predicted"/>
<evidence type="ECO:0000313" key="4">
    <source>
        <dbReference type="Proteomes" id="UP000203066"/>
    </source>
</evidence>